<dbReference type="PANTHER" id="PTHR46696">
    <property type="entry name" value="P450, PUTATIVE (EUROFUNG)-RELATED"/>
    <property type="match status" value="1"/>
</dbReference>
<dbReference type="GO" id="GO:0020037">
    <property type="term" value="F:heme binding"/>
    <property type="evidence" value="ECO:0007669"/>
    <property type="project" value="InterPro"/>
</dbReference>
<dbReference type="AlphaFoldDB" id="A0A1T4XLR2"/>
<dbReference type="FunFam" id="1.10.630.10:FF:000018">
    <property type="entry name" value="Cytochrome P450 monooxygenase"/>
    <property type="match status" value="1"/>
</dbReference>
<keyword evidence="8" id="KW-1185">Reference proteome</keyword>
<dbReference type="Pfam" id="PF00067">
    <property type="entry name" value="p450"/>
    <property type="match status" value="1"/>
</dbReference>
<gene>
    <name evidence="7" type="ORF">SAMN02745130_03154</name>
</gene>
<dbReference type="CDD" id="cd11033">
    <property type="entry name" value="CYP142-like"/>
    <property type="match status" value="1"/>
</dbReference>
<keyword evidence="3" id="KW-0479">Metal-binding</keyword>
<dbReference type="InterPro" id="IPR036396">
    <property type="entry name" value="Cyt_P450_sf"/>
</dbReference>
<keyword evidence="2" id="KW-0349">Heme</keyword>
<dbReference type="Gene3D" id="1.10.630.10">
    <property type="entry name" value="Cytochrome P450"/>
    <property type="match status" value="1"/>
</dbReference>
<dbReference type="GO" id="GO:0008395">
    <property type="term" value="F:steroid hydroxylase activity"/>
    <property type="evidence" value="ECO:0007669"/>
    <property type="project" value="TreeGrafter"/>
</dbReference>
<keyword evidence="4" id="KW-0560">Oxidoreductase</keyword>
<keyword evidence="5" id="KW-0408">Iron</keyword>
<evidence type="ECO:0000313" key="7">
    <source>
        <dbReference type="EMBL" id="SKA90512.1"/>
    </source>
</evidence>
<evidence type="ECO:0000256" key="1">
    <source>
        <dbReference type="ARBA" id="ARBA00010617"/>
    </source>
</evidence>
<protein>
    <submittedName>
        <fullName evidence="7">Cytochrome P450</fullName>
    </submittedName>
</protein>
<dbReference type="GO" id="GO:0036199">
    <property type="term" value="F:cholest-4-en-3-one 26-monooxygenase activity"/>
    <property type="evidence" value="ECO:0007669"/>
    <property type="project" value="TreeGrafter"/>
</dbReference>
<dbReference type="RefSeq" id="WP_078923591.1">
    <property type="nucleotide sequence ID" value="NZ_FUYB01000019.1"/>
</dbReference>
<dbReference type="Proteomes" id="UP000190460">
    <property type="component" value="Unassembled WGS sequence"/>
</dbReference>
<dbReference type="GO" id="GO:0005506">
    <property type="term" value="F:iron ion binding"/>
    <property type="evidence" value="ECO:0007669"/>
    <property type="project" value="InterPro"/>
</dbReference>
<evidence type="ECO:0000256" key="5">
    <source>
        <dbReference type="ARBA" id="ARBA00023004"/>
    </source>
</evidence>
<accession>A0A1T4XLR2</accession>
<sequence length="408" mass="45457">MDATKINLTDPAFWQGPVNFEAFATLRRDLPISWHDFCEGPEHGMTGFWALTRYDDIVTVSQNSSLFRNQPSTYIGDQSEEEAQHEGWFLNMDGPRHFMLRSVVQKILSPKGVERYRANAEAHATALVLAAKEKGEVDFATDVAQPYPVAVICDFLGAPPSDRKHMHYLTQHALAGDAPELGGPASVASYFKELNDYGTALARERRRSPKDDFVSYLHTVEVDGRRFTDEEIGVQFQLLVTAGMETTGTVGTHMMRLFMENPDQMALWATDPDGLAAGAVEEMVRLITPVMHMRRTAAEDTEIAGQKIAAGDKVVMWFISGNRDETKFQHPDHFHIQRNPNPHMGFGGGGRHTCLGAHLARMELPILAKLTLKHLSRPEPAGEPVYVASRFANGMLSLPVRFNQGVRT</sequence>
<reference evidence="7 8" key="1">
    <citation type="submission" date="2017-02" db="EMBL/GenBank/DDBJ databases">
        <authorList>
            <person name="Peterson S.W."/>
        </authorList>
    </citation>
    <scope>NUCLEOTIDE SEQUENCE [LARGE SCALE GENOMIC DNA]</scope>
    <source>
        <strain evidence="7 8">ATCC 49788</strain>
    </source>
</reference>
<evidence type="ECO:0000256" key="3">
    <source>
        <dbReference type="ARBA" id="ARBA00022723"/>
    </source>
</evidence>
<keyword evidence="6" id="KW-0503">Monooxygenase</keyword>
<dbReference type="STRING" id="92487.SAMN02745130_03154"/>
<proteinExistence type="inferred from homology"/>
<evidence type="ECO:0000256" key="4">
    <source>
        <dbReference type="ARBA" id="ARBA00023002"/>
    </source>
</evidence>
<dbReference type="InterPro" id="IPR002397">
    <property type="entry name" value="Cyt_P450_B"/>
</dbReference>
<organism evidence="7 8">
    <name type="scientific">Thiothrix eikelboomii</name>
    <dbReference type="NCBI Taxonomy" id="92487"/>
    <lineage>
        <taxon>Bacteria</taxon>
        <taxon>Pseudomonadati</taxon>
        <taxon>Pseudomonadota</taxon>
        <taxon>Gammaproteobacteria</taxon>
        <taxon>Thiotrichales</taxon>
        <taxon>Thiotrichaceae</taxon>
        <taxon>Thiothrix</taxon>
    </lineage>
</organism>
<name>A0A1T4XLR2_9GAMM</name>
<comment type="similarity">
    <text evidence="1">Belongs to the cytochrome P450 family.</text>
</comment>
<dbReference type="PANTHER" id="PTHR46696:SF4">
    <property type="entry name" value="BIOTIN BIOSYNTHESIS CYTOCHROME P450"/>
    <property type="match status" value="1"/>
</dbReference>
<dbReference type="GO" id="GO:0006707">
    <property type="term" value="P:cholesterol catabolic process"/>
    <property type="evidence" value="ECO:0007669"/>
    <property type="project" value="TreeGrafter"/>
</dbReference>
<dbReference type="OrthoDB" id="4258484at2"/>
<dbReference type="EMBL" id="FUYB01000019">
    <property type="protein sequence ID" value="SKA90512.1"/>
    <property type="molecule type" value="Genomic_DNA"/>
</dbReference>
<evidence type="ECO:0000256" key="6">
    <source>
        <dbReference type="ARBA" id="ARBA00023033"/>
    </source>
</evidence>
<evidence type="ECO:0000313" key="8">
    <source>
        <dbReference type="Proteomes" id="UP000190460"/>
    </source>
</evidence>
<evidence type="ECO:0000256" key="2">
    <source>
        <dbReference type="ARBA" id="ARBA00022617"/>
    </source>
</evidence>
<dbReference type="SUPFAM" id="SSF48264">
    <property type="entry name" value="Cytochrome P450"/>
    <property type="match status" value="1"/>
</dbReference>
<dbReference type="InterPro" id="IPR001128">
    <property type="entry name" value="Cyt_P450"/>
</dbReference>
<dbReference type="PRINTS" id="PR00359">
    <property type="entry name" value="BP450"/>
</dbReference>